<dbReference type="InterPro" id="IPR050078">
    <property type="entry name" value="Ribosomal_L11_MeTrfase_PrmA"/>
</dbReference>
<evidence type="ECO:0000256" key="4">
    <source>
        <dbReference type="ARBA" id="ARBA00022679"/>
    </source>
</evidence>
<dbReference type="HAMAP" id="MF_00735">
    <property type="entry name" value="Methyltr_PrmA"/>
    <property type="match status" value="1"/>
</dbReference>
<feature type="binding site" evidence="6">
    <location>
        <position position="235"/>
    </location>
    <ligand>
        <name>S-adenosyl-L-methionine</name>
        <dbReference type="ChEBI" id="CHEBI:59789"/>
    </ligand>
</feature>
<protein>
    <recommendedName>
        <fullName evidence="6">Ribosomal protein L11 methyltransferase</fullName>
        <shortName evidence="6">L11 Mtase</shortName>
        <ecNumber evidence="6">2.1.1.-</ecNumber>
    </recommendedName>
</protein>
<keyword evidence="8" id="KW-1185">Reference proteome</keyword>
<keyword evidence="2 6" id="KW-0963">Cytoplasm</keyword>
<dbReference type="GO" id="GO:0008276">
    <property type="term" value="F:protein methyltransferase activity"/>
    <property type="evidence" value="ECO:0007669"/>
    <property type="project" value="UniProtKB-UniRule"/>
</dbReference>
<comment type="similarity">
    <text evidence="1 6">Belongs to the methyltransferase superfamily. PrmA family.</text>
</comment>
<dbReference type="PANTHER" id="PTHR43648:SF1">
    <property type="entry name" value="ELECTRON TRANSFER FLAVOPROTEIN BETA SUBUNIT LYSINE METHYLTRANSFERASE"/>
    <property type="match status" value="1"/>
</dbReference>
<feature type="binding site" evidence="6">
    <location>
        <position position="166"/>
    </location>
    <ligand>
        <name>S-adenosyl-L-methionine</name>
        <dbReference type="ChEBI" id="CHEBI:59789"/>
    </ligand>
</feature>
<evidence type="ECO:0000256" key="5">
    <source>
        <dbReference type="ARBA" id="ARBA00022691"/>
    </source>
</evidence>
<organism evidence="7 8">
    <name type="scientific">Roseospira navarrensis</name>
    <dbReference type="NCBI Taxonomy" id="140058"/>
    <lineage>
        <taxon>Bacteria</taxon>
        <taxon>Pseudomonadati</taxon>
        <taxon>Pseudomonadota</taxon>
        <taxon>Alphaproteobacteria</taxon>
        <taxon>Rhodospirillales</taxon>
        <taxon>Rhodospirillaceae</taxon>
        <taxon>Roseospira</taxon>
    </lineage>
</organism>
<evidence type="ECO:0000256" key="6">
    <source>
        <dbReference type="HAMAP-Rule" id="MF_00735"/>
    </source>
</evidence>
<dbReference type="Pfam" id="PF06325">
    <property type="entry name" value="PrmA"/>
    <property type="match status" value="1"/>
</dbReference>
<dbReference type="InterPro" id="IPR029063">
    <property type="entry name" value="SAM-dependent_MTases_sf"/>
</dbReference>
<dbReference type="SUPFAM" id="SSF53335">
    <property type="entry name" value="S-adenosyl-L-methionine-dependent methyltransferases"/>
    <property type="match status" value="1"/>
</dbReference>
<dbReference type="AlphaFoldDB" id="A0A7X1ZDJ7"/>
<comment type="subcellular location">
    <subcellularLocation>
        <location evidence="6">Cytoplasm</location>
    </subcellularLocation>
</comment>
<gene>
    <name evidence="6" type="primary">prmA</name>
    <name evidence="7" type="ORF">GHC57_03450</name>
</gene>
<evidence type="ECO:0000313" key="8">
    <source>
        <dbReference type="Proteomes" id="UP000434582"/>
    </source>
</evidence>
<evidence type="ECO:0000256" key="3">
    <source>
        <dbReference type="ARBA" id="ARBA00022603"/>
    </source>
</evidence>
<evidence type="ECO:0000313" key="7">
    <source>
        <dbReference type="EMBL" id="MQX35566.1"/>
    </source>
</evidence>
<dbReference type="PANTHER" id="PTHR43648">
    <property type="entry name" value="ELECTRON TRANSFER FLAVOPROTEIN BETA SUBUNIT LYSINE METHYLTRANSFERASE"/>
    <property type="match status" value="1"/>
</dbReference>
<reference evidence="7 8" key="1">
    <citation type="submission" date="2019-10" db="EMBL/GenBank/DDBJ databases">
        <title>Draft whole-genome sequence of the purple nonsulfur photosynthetic bacterium Roseospira navarrensis DSM 15114.</title>
        <authorList>
            <person name="Kyndt J.A."/>
            <person name="Meyer T.E."/>
        </authorList>
    </citation>
    <scope>NUCLEOTIDE SEQUENCE [LARGE SCALE GENOMIC DNA]</scope>
    <source>
        <strain evidence="7 8">DSM 15114</strain>
    </source>
</reference>
<sequence>MTGLADVWRIECVVPAPAVAAFEAGLEGLCDALLCFEIEEAGPLKGHWRLEGLSETTPDRDRVGLGIALAARAAGIDEPAVSITHLGPRDWVAENLRTFPPLDIGRFHVRGSHVTERPPAGKHTLIVDAATAFGSGEHPTTAGCLKALDDLARDRRRRPARTLDMGCGTGLLALAAAAHWRAPVLAADLDAEAVRVARHNARVNGLAGQVRCLRSDGFRDRRVRDAGPYDLILANILARPLTRMAPAAAAALAPGGRIVLSGLLATQEARVANAYRRQGLALVRRYPVAEWMTLVMGKPAA</sequence>
<dbReference type="GO" id="GO:0005737">
    <property type="term" value="C:cytoplasm"/>
    <property type="evidence" value="ECO:0007669"/>
    <property type="project" value="UniProtKB-SubCell"/>
</dbReference>
<accession>A0A7X1ZDJ7</accession>
<keyword evidence="3 6" id="KW-0489">Methyltransferase</keyword>
<feature type="binding site" evidence="6">
    <location>
        <position position="188"/>
    </location>
    <ligand>
        <name>S-adenosyl-L-methionine</name>
        <dbReference type="ChEBI" id="CHEBI:59789"/>
    </ligand>
</feature>
<feature type="binding site" evidence="6">
    <location>
        <position position="141"/>
    </location>
    <ligand>
        <name>S-adenosyl-L-methionine</name>
        <dbReference type="ChEBI" id="CHEBI:59789"/>
    </ligand>
</feature>
<keyword evidence="4 6" id="KW-0808">Transferase</keyword>
<name>A0A7X1ZDJ7_9PROT</name>
<dbReference type="Proteomes" id="UP000434582">
    <property type="component" value="Unassembled WGS sequence"/>
</dbReference>
<comment type="catalytic activity">
    <reaction evidence="6">
        <text>L-lysyl-[protein] + 3 S-adenosyl-L-methionine = N(6),N(6),N(6)-trimethyl-L-lysyl-[protein] + 3 S-adenosyl-L-homocysteine + 3 H(+)</text>
        <dbReference type="Rhea" id="RHEA:54192"/>
        <dbReference type="Rhea" id="RHEA-COMP:9752"/>
        <dbReference type="Rhea" id="RHEA-COMP:13826"/>
        <dbReference type="ChEBI" id="CHEBI:15378"/>
        <dbReference type="ChEBI" id="CHEBI:29969"/>
        <dbReference type="ChEBI" id="CHEBI:57856"/>
        <dbReference type="ChEBI" id="CHEBI:59789"/>
        <dbReference type="ChEBI" id="CHEBI:61961"/>
    </reaction>
</comment>
<evidence type="ECO:0000256" key="2">
    <source>
        <dbReference type="ARBA" id="ARBA00022490"/>
    </source>
</evidence>
<dbReference type="GO" id="GO:0032259">
    <property type="term" value="P:methylation"/>
    <property type="evidence" value="ECO:0007669"/>
    <property type="project" value="UniProtKB-KW"/>
</dbReference>
<comment type="function">
    <text evidence="6">Methylates ribosomal protein L11.</text>
</comment>
<dbReference type="EMBL" id="WIVE01000005">
    <property type="protein sequence ID" value="MQX35566.1"/>
    <property type="molecule type" value="Genomic_DNA"/>
</dbReference>
<dbReference type="Gene3D" id="3.40.50.150">
    <property type="entry name" value="Vaccinia Virus protein VP39"/>
    <property type="match status" value="1"/>
</dbReference>
<evidence type="ECO:0000256" key="1">
    <source>
        <dbReference type="ARBA" id="ARBA00009741"/>
    </source>
</evidence>
<dbReference type="InterPro" id="IPR004498">
    <property type="entry name" value="Ribosomal_PrmA_MeTrfase"/>
</dbReference>
<keyword evidence="5 6" id="KW-0949">S-adenosyl-L-methionine</keyword>
<dbReference type="EC" id="2.1.1.-" evidence="6"/>
<comment type="caution">
    <text evidence="7">The sequence shown here is derived from an EMBL/GenBank/DDBJ whole genome shotgun (WGS) entry which is preliminary data.</text>
</comment>
<proteinExistence type="inferred from homology"/>